<dbReference type="Proteomes" id="UP000291121">
    <property type="component" value="Chromosome"/>
</dbReference>
<accession>A0A4P6G394</accession>
<dbReference type="PANTHER" id="PTHR35004:SF8">
    <property type="entry name" value="TRANSPOSASE RV3428C-RELATED"/>
    <property type="match status" value="1"/>
</dbReference>
<dbReference type="EMBL" id="CP024767">
    <property type="protein sequence ID" value="QAY85905.1"/>
    <property type="molecule type" value="Genomic_DNA"/>
</dbReference>
<dbReference type="Pfam" id="PF22483">
    <property type="entry name" value="Mu-transpos_C_2"/>
    <property type="match status" value="1"/>
</dbReference>
<dbReference type="InterPro" id="IPR001584">
    <property type="entry name" value="Integrase_cat-core"/>
</dbReference>
<feature type="domain" description="HTH IS408-type" evidence="3">
    <location>
        <begin position="11"/>
        <end position="93"/>
    </location>
</feature>
<sequence length="528" mass="59796">MAAQRVAMRNIKECLRLKFEADLSHEKISRALQLSKGVVSKYIKAARDTSIEWPALALLDETALGAALVPAAKVMHTRGDRVLPDVITLHRELRRKGVTLQLLWEEYTAAHPDQPTYRYTQFVEHYRSYARTLKRSMRQQHRAGEKLFIDYAGPTLPVIDAATGEISQAHIFVAALGASNYTYACATPGETQVDWLTALSQALSYFGGVPEMIVPDNPRALVARPDRYEPGLNRAALECAQHYGVIMLPARPRKPQDKAKAEVAVQVVERWIMARLRHQQFFSLHALNQAIAVLLEDLNRRPFKKLDGCRRDWFEQLDQPALKPLPAHPYEVVIFKRCKVNIDYHIEVNGGFYSVPSALSRQSVDARISAHTVEILHGNRRVASHLLLRRRGAYSTQSEHMPASHKAHRDWTPQRLLDWGERIGPHTRQVVEHQLTHKPHPEMGYRSCLGLLSLARQYGNARLEAAASRAVQLRALNSHTVRNLLKQGLDQQPLPKATAVAHPARHENVRGADYYTQKELFNDDATHP</sequence>
<dbReference type="Gene3D" id="3.30.420.10">
    <property type="entry name" value="Ribonuclease H-like superfamily/Ribonuclease H"/>
    <property type="match status" value="1"/>
</dbReference>
<dbReference type="GO" id="GO:0003676">
    <property type="term" value="F:nucleic acid binding"/>
    <property type="evidence" value="ECO:0007669"/>
    <property type="project" value="InterPro"/>
</dbReference>
<gene>
    <name evidence="5" type="ORF">CUN61_18790</name>
</gene>
<dbReference type="NCBIfam" id="NF033546">
    <property type="entry name" value="transpos_IS21"/>
    <property type="match status" value="1"/>
</dbReference>
<name>A0A4P6G394_9PSED</name>
<dbReference type="PANTHER" id="PTHR35004">
    <property type="entry name" value="TRANSPOSASE RV3428C-RELATED"/>
    <property type="match status" value="1"/>
</dbReference>
<dbReference type="PROSITE" id="PS50994">
    <property type="entry name" value="INTEGRASE"/>
    <property type="match status" value="1"/>
</dbReference>
<dbReference type="SUPFAM" id="SSF53098">
    <property type="entry name" value="Ribonuclease H-like"/>
    <property type="match status" value="1"/>
</dbReference>
<protein>
    <submittedName>
        <fullName evidence="5">IS21 family transposase</fullName>
    </submittedName>
</protein>
<comment type="similarity">
    <text evidence="1">Belongs to the transposase IS21/IS408/IS1162 family.</text>
</comment>
<dbReference type="InterPro" id="IPR054353">
    <property type="entry name" value="IstA-like_C"/>
</dbReference>
<evidence type="ECO:0000256" key="2">
    <source>
        <dbReference type="SAM" id="MobiDB-lite"/>
    </source>
</evidence>
<feature type="region of interest" description="Disordered" evidence="2">
    <location>
        <begin position="501"/>
        <end position="528"/>
    </location>
</feature>
<dbReference type="InterPro" id="IPR017895">
    <property type="entry name" value="HTH_IS408/IS1162_type"/>
</dbReference>
<dbReference type="AlphaFoldDB" id="A0A4P6G394"/>
<dbReference type="GO" id="GO:0015074">
    <property type="term" value="P:DNA integration"/>
    <property type="evidence" value="ECO:0007669"/>
    <property type="project" value="InterPro"/>
</dbReference>
<evidence type="ECO:0000313" key="6">
    <source>
        <dbReference type="Proteomes" id="UP000291121"/>
    </source>
</evidence>
<evidence type="ECO:0000256" key="1">
    <source>
        <dbReference type="ARBA" id="ARBA00009277"/>
    </source>
</evidence>
<keyword evidence="6" id="KW-1185">Reference proteome</keyword>
<evidence type="ECO:0000259" key="4">
    <source>
        <dbReference type="PROSITE" id="PS50994"/>
    </source>
</evidence>
<proteinExistence type="inferred from homology"/>
<feature type="domain" description="Integrase catalytic" evidence="4">
    <location>
        <begin position="139"/>
        <end position="332"/>
    </location>
</feature>
<dbReference type="PROSITE" id="PS50532">
    <property type="entry name" value="HTH_IS408"/>
    <property type="match status" value="1"/>
</dbReference>
<dbReference type="InterPro" id="IPR012337">
    <property type="entry name" value="RNaseH-like_sf"/>
</dbReference>
<organism evidence="5 6">
    <name type="scientific">Pseudomonas arsenicoxydans</name>
    <dbReference type="NCBI Taxonomy" id="702115"/>
    <lineage>
        <taxon>Bacteria</taxon>
        <taxon>Pseudomonadati</taxon>
        <taxon>Pseudomonadota</taxon>
        <taxon>Gammaproteobacteria</taxon>
        <taxon>Pseudomonadales</taxon>
        <taxon>Pseudomonadaceae</taxon>
        <taxon>Pseudomonas</taxon>
    </lineage>
</organism>
<dbReference type="InterPro" id="IPR036397">
    <property type="entry name" value="RNaseH_sf"/>
</dbReference>
<reference evidence="5 6" key="1">
    <citation type="submission" date="2017-11" db="EMBL/GenBank/DDBJ databases">
        <title>Genome sequence of Pseudomonas arsenicoxydans ACM1.</title>
        <authorList>
            <person name="Nascimento F.X."/>
        </authorList>
    </citation>
    <scope>NUCLEOTIDE SEQUENCE [LARGE SCALE GENOMIC DNA]</scope>
    <source>
        <strain evidence="5 6">ACM1</strain>
    </source>
</reference>
<evidence type="ECO:0000313" key="5">
    <source>
        <dbReference type="EMBL" id="QAY85905.1"/>
    </source>
</evidence>
<evidence type="ECO:0000259" key="3">
    <source>
        <dbReference type="PROSITE" id="PS50532"/>
    </source>
</evidence>